<protein>
    <recommendedName>
        <fullName evidence="3">glucan endo-1,3-beta-D-glucosidase</fullName>
        <ecNumber evidence="3">3.2.1.39</ecNumber>
    </recommendedName>
</protein>
<evidence type="ECO:0000256" key="9">
    <source>
        <dbReference type="SAM" id="SignalP"/>
    </source>
</evidence>
<keyword evidence="8" id="KW-0472">Membrane</keyword>
<proteinExistence type="inferred from homology"/>
<dbReference type="EMBL" id="CP058608">
    <property type="protein sequence ID" value="QLG73450.1"/>
    <property type="molecule type" value="Genomic_DNA"/>
</dbReference>
<dbReference type="PANTHER" id="PTHR31737">
    <property type="entry name" value="PROTEIN TOS1"/>
    <property type="match status" value="1"/>
</dbReference>
<dbReference type="InterPro" id="IPR018805">
    <property type="entry name" value="YJL171C/Tos1_C"/>
</dbReference>
<dbReference type="InterPro" id="IPR018807">
    <property type="entry name" value="YJL171C/Tos1_N"/>
</dbReference>
<dbReference type="RefSeq" id="XP_037145177.1">
    <property type="nucleotide sequence ID" value="XM_037289282.1"/>
</dbReference>
<evidence type="ECO:0000256" key="8">
    <source>
        <dbReference type="SAM" id="Phobius"/>
    </source>
</evidence>
<sequence length="396" mass="43232">MINSALTISVVLCCCLAVARGQVRAFDKITFSNVGFAGTFQPVSRFRNIGDADRCTCEVGERQWFSGNNAPLADHVSVHFRGPLRLSQFAYYTTGQYVIGDDGTDSWTRRAYYGASSQVSDNVTFMGNVGDNSSCLGRALDYVSYDGLTKAAGSTLLRSDNYISSDEEYAIFSNVSCPNSGLGRGCGVYRDGIPAYYGFDGETKMFLFEFEMPRETQTNSSSFSYYDLPAIWLLNDNIPRTSQYPSNANCSCWASGCGEFDIFEVMNGTQRDNFYSTFHTFQGIEDLGTGIQSYGYIPRDTQNTMRGGVVFDSDGNVATFLSNSTQFGANISVSDISSLLADFSTSQSYSSALASISGTAPTTTSRSSGFALTEKQGGLWYYLFTLCTAIAHIFVI</sequence>
<dbReference type="PANTHER" id="PTHR31737:SF3">
    <property type="entry name" value="CELL WALL PROTEIN YJL171C"/>
    <property type="match status" value="1"/>
</dbReference>
<evidence type="ECO:0000256" key="4">
    <source>
        <dbReference type="ARBA" id="ARBA00022729"/>
    </source>
</evidence>
<keyword evidence="6" id="KW-0326">Glycosidase</keyword>
<evidence type="ECO:0000256" key="3">
    <source>
        <dbReference type="ARBA" id="ARBA00012780"/>
    </source>
</evidence>
<evidence type="ECO:0000313" key="12">
    <source>
        <dbReference type="EMBL" id="QLG73450.1"/>
    </source>
</evidence>
<dbReference type="OrthoDB" id="118256at2759"/>
<feature type="transmembrane region" description="Helical" evidence="8">
    <location>
        <begin position="379"/>
        <end position="395"/>
    </location>
</feature>
<comment type="similarity">
    <text evidence="2">Belongs to the PGA52 family.</text>
</comment>
<reference evidence="12 13" key="1">
    <citation type="submission" date="2020-07" db="EMBL/GenBank/DDBJ databases">
        <title>The yeast mating-type switching endonuclease HO is a domesticated member of an unorthodox homing genetic element family.</title>
        <authorList>
            <person name="Coughlan A.Y."/>
            <person name="Lombardi L."/>
            <person name="Braun-Galleani S."/>
            <person name="Martos A.R."/>
            <person name="Galeote V."/>
            <person name="Bigey F."/>
            <person name="Dequin S."/>
            <person name="Byrne K.P."/>
            <person name="Wolfe K.H."/>
        </authorList>
    </citation>
    <scope>NUCLEOTIDE SEQUENCE [LARGE SCALE GENOMIC DNA]</scope>
    <source>
        <strain evidence="12 13">NRRL Y-6702</strain>
    </source>
</reference>
<dbReference type="Gene3D" id="2.60.120.200">
    <property type="match status" value="1"/>
</dbReference>
<dbReference type="GO" id="GO:0071555">
    <property type="term" value="P:cell wall organization"/>
    <property type="evidence" value="ECO:0007669"/>
    <property type="project" value="UniProtKB-KW"/>
</dbReference>
<evidence type="ECO:0000259" key="11">
    <source>
        <dbReference type="Pfam" id="PF10290"/>
    </source>
</evidence>
<dbReference type="EC" id="3.2.1.39" evidence="3"/>
<dbReference type="GO" id="GO:0042973">
    <property type="term" value="F:glucan endo-1,3-beta-D-glucosidase activity"/>
    <property type="evidence" value="ECO:0007669"/>
    <property type="project" value="UniProtKB-EC"/>
</dbReference>
<name>A0A7H9B4C4_ZYGMR</name>
<dbReference type="KEGG" id="zmk:HG535_0E05340"/>
<comment type="catalytic activity">
    <reaction evidence="1">
        <text>Hydrolysis of (1-&gt;3)-beta-D-glucosidic linkages in (1-&gt;3)-beta-D-glucans.</text>
        <dbReference type="EC" id="3.2.1.39"/>
    </reaction>
</comment>
<feature type="domain" description="Cell wall protein YJL171C/Tos1 C-terminal" evidence="10">
    <location>
        <begin position="106"/>
        <end position="338"/>
    </location>
</feature>
<dbReference type="GeneID" id="59237192"/>
<evidence type="ECO:0000313" key="13">
    <source>
        <dbReference type="Proteomes" id="UP000509704"/>
    </source>
</evidence>
<dbReference type="AlphaFoldDB" id="A0A7H9B4C4"/>
<accession>A0A7H9B4C4</accession>
<organism evidence="12 13">
    <name type="scientific">Zygotorulaspora mrakii</name>
    <name type="common">Zygosaccharomyces mrakii</name>
    <dbReference type="NCBI Taxonomy" id="42260"/>
    <lineage>
        <taxon>Eukaryota</taxon>
        <taxon>Fungi</taxon>
        <taxon>Dikarya</taxon>
        <taxon>Ascomycota</taxon>
        <taxon>Saccharomycotina</taxon>
        <taxon>Saccharomycetes</taxon>
        <taxon>Saccharomycetales</taxon>
        <taxon>Saccharomycetaceae</taxon>
        <taxon>Zygotorulaspora</taxon>
    </lineage>
</organism>
<feature type="domain" description="Cell wall protein YJL171C/Tos1 N-terminal" evidence="11">
    <location>
        <begin position="27"/>
        <end position="93"/>
    </location>
</feature>
<evidence type="ECO:0000256" key="6">
    <source>
        <dbReference type="ARBA" id="ARBA00023295"/>
    </source>
</evidence>
<keyword evidence="5" id="KW-0378">Hydrolase</keyword>
<feature type="chain" id="PRO_5028951745" description="glucan endo-1,3-beta-D-glucosidase" evidence="9">
    <location>
        <begin position="22"/>
        <end position="396"/>
    </location>
</feature>
<evidence type="ECO:0000256" key="7">
    <source>
        <dbReference type="ARBA" id="ARBA00023316"/>
    </source>
</evidence>
<keyword evidence="13" id="KW-1185">Reference proteome</keyword>
<keyword evidence="8" id="KW-1133">Transmembrane helix</keyword>
<dbReference type="GO" id="GO:0009277">
    <property type="term" value="C:fungal-type cell wall"/>
    <property type="evidence" value="ECO:0007669"/>
    <property type="project" value="TreeGrafter"/>
</dbReference>
<dbReference type="Proteomes" id="UP000509704">
    <property type="component" value="Chromosome 5"/>
</dbReference>
<dbReference type="Pfam" id="PF10287">
    <property type="entry name" value="YJL171C_Tos1_C"/>
    <property type="match status" value="1"/>
</dbReference>
<dbReference type="Pfam" id="PF10290">
    <property type="entry name" value="YJL171C_Tos1_N"/>
    <property type="match status" value="1"/>
</dbReference>
<keyword evidence="4 9" id="KW-0732">Signal</keyword>
<evidence type="ECO:0000259" key="10">
    <source>
        <dbReference type="Pfam" id="PF10287"/>
    </source>
</evidence>
<evidence type="ECO:0000256" key="5">
    <source>
        <dbReference type="ARBA" id="ARBA00022801"/>
    </source>
</evidence>
<feature type="signal peptide" evidence="9">
    <location>
        <begin position="1"/>
        <end position="21"/>
    </location>
</feature>
<keyword evidence="8" id="KW-0812">Transmembrane</keyword>
<evidence type="ECO:0000256" key="2">
    <source>
        <dbReference type="ARBA" id="ARBA00006055"/>
    </source>
</evidence>
<evidence type="ECO:0000256" key="1">
    <source>
        <dbReference type="ARBA" id="ARBA00000382"/>
    </source>
</evidence>
<keyword evidence="7" id="KW-0961">Cell wall biogenesis/degradation</keyword>
<gene>
    <name evidence="12" type="ORF">HG535_0E05340</name>
</gene>